<feature type="region of interest" description="Disordered" evidence="2">
    <location>
        <begin position="1"/>
        <end position="79"/>
    </location>
</feature>
<dbReference type="InterPro" id="IPR003323">
    <property type="entry name" value="OTU_dom"/>
</dbReference>
<keyword evidence="1" id="KW-0378">Hydrolase</keyword>
<keyword evidence="1" id="KW-0645">Protease</keyword>
<dbReference type="PANTHER" id="PTHR12419:SF7">
    <property type="entry name" value="OTU DOMAIN-CONTAINING PROTEIN 3"/>
    <property type="match status" value="1"/>
</dbReference>
<dbReference type="OrthoDB" id="6095088at2759"/>
<dbReference type="GO" id="GO:0008234">
    <property type="term" value="F:cysteine-type peptidase activity"/>
    <property type="evidence" value="ECO:0007669"/>
    <property type="project" value="UniProtKB-KW"/>
</dbReference>
<dbReference type="Gene3D" id="3.90.70.80">
    <property type="match status" value="1"/>
</dbReference>
<evidence type="ECO:0000313" key="4">
    <source>
        <dbReference type="Proteomes" id="UP000001554"/>
    </source>
</evidence>
<dbReference type="InterPro" id="IPR038765">
    <property type="entry name" value="Papain-like_cys_pep_sf"/>
</dbReference>
<keyword evidence="1" id="KW-0788">Thiol protease</keyword>
<dbReference type="InterPro" id="IPR050704">
    <property type="entry name" value="Peptidase_C85-like"/>
</dbReference>
<dbReference type="KEGG" id="bfo:118411233"/>
<sequence>MLLHSSTCDLSGRMPRRKKLTKLNAWKAKQETKKPADEQKLEVTVQEPTDDPEVQVRVREPADDQDVEVREREPADSPEVVETGEWKEEFMFNPFTGNDQLELADQLNLSVERYLNIQERNVPLEAPINPIRIIGDGNCFYRAISYLICGTQDYHDVLRQRTVEYMSTLSEDVYRPWLAFEHPEKTMDQYLSRDGRSMQNRHPADPRAWATQVEINAMSSLLGRRIFVYADKEDCAHDTLQKRSRAWSTTN</sequence>
<name>A0A9J7KRU0_BRAFL</name>
<gene>
    <name evidence="5" type="primary">LOC118411233</name>
</gene>
<dbReference type="PROSITE" id="PS50802">
    <property type="entry name" value="OTU"/>
    <property type="match status" value="1"/>
</dbReference>
<feature type="compositionally biased region" description="Basic and acidic residues" evidence="2">
    <location>
        <begin position="54"/>
        <end position="75"/>
    </location>
</feature>
<proteinExistence type="predicted"/>
<evidence type="ECO:0000256" key="2">
    <source>
        <dbReference type="SAM" id="MobiDB-lite"/>
    </source>
</evidence>
<organism evidence="4 5">
    <name type="scientific">Branchiostoma floridae</name>
    <name type="common">Florida lancelet</name>
    <name type="synonym">Amphioxus</name>
    <dbReference type="NCBI Taxonomy" id="7739"/>
    <lineage>
        <taxon>Eukaryota</taxon>
        <taxon>Metazoa</taxon>
        <taxon>Chordata</taxon>
        <taxon>Cephalochordata</taxon>
        <taxon>Leptocardii</taxon>
        <taxon>Amphioxiformes</taxon>
        <taxon>Branchiostomatidae</taxon>
        <taxon>Branchiostoma</taxon>
    </lineage>
</organism>
<reference evidence="5" key="2">
    <citation type="submission" date="2025-08" db="UniProtKB">
        <authorList>
            <consortium name="RefSeq"/>
        </authorList>
    </citation>
    <scope>IDENTIFICATION</scope>
    <source>
        <strain evidence="5">S238N-H82</strain>
        <tissue evidence="5">Testes</tissue>
    </source>
</reference>
<keyword evidence="4" id="KW-1185">Reference proteome</keyword>
<evidence type="ECO:0000256" key="1">
    <source>
        <dbReference type="ARBA" id="ARBA00022807"/>
    </source>
</evidence>
<evidence type="ECO:0000313" key="5">
    <source>
        <dbReference type="RefSeq" id="XP_035669262.1"/>
    </source>
</evidence>
<feature type="compositionally biased region" description="Basic and acidic residues" evidence="2">
    <location>
        <begin position="28"/>
        <end position="41"/>
    </location>
</feature>
<dbReference type="PANTHER" id="PTHR12419">
    <property type="entry name" value="OTU DOMAIN CONTAINING PROTEIN"/>
    <property type="match status" value="1"/>
</dbReference>
<dbReference type="OMA" id="WPSTTIR"/>
<accession>A0A9J7KRU0</accession>
<evidence type="ECO:0000259" key="3">
    <source>
        <dbReference type="PROSITE" id="PS50802"/>
    </source>
</evidence>
<dbReference type="SUPFAM" id="SSF54001">
    <property type="entry name" value="Cysteine proteinases"/>
    <property type="match status" value="1"/>
</dbReference>
<dbReference type="Proteomes" id="UP000001554">
    <property type="component" value="Chromosome 3"/>
</dbReference>
<reference evidence="4" key="1">
    <citation type="journal article" date="2020" name="Nat. Ecol. Evol.">
        <title>Deeply conserved synteny resolves early events in vertebrate evolution.</title>
        <authorList>
            <person name="Simakov O."/>
            <person name="Marletaz F."/>
            <person name="Yue J.X."/>
            <person name="O'Connell B."/>
            <person name="Jenkins J."/>
            <person name="Brandt A."/>
            <person name="Calef R."/>
            <person name="Tung C.H."/>
            <person name="Huang T.K."/>
            <person name="Schmutz J."/>
            <person name="Satoh N."/>
            <person name="Yu J.K."/>
            <person name="Putnam N.H."/>
            <person name="Green R.E."/>
            <person name="Rokhsar D.S."/>
        </authorList>
    </citation>
    <scope>NUCLEOTIDE SEQUENCE [LARGE SCALE GENOMIC DNA]</scope>
    <source>
        <strain evidence="4">S238N-H82</strain>
    </source>
</reference>
<dbReference type="CDD" id="cd22755">
    <property type="entry name" value="OTU_CeDUB-like"/>
    <property type="match status" value="1"/>
</dbReference>
<dbReference type="Pfam" id="PF02338">
    <property type="entry name" value="OTU"/>
    <property type="match status" value="1"/>
</dbReference>
<dbReference type="AlphaFoldDB" id="A0A9J7KRU0"/>
<dbReference type="GeneID" id="118411233"/>
<dbReference type="RefSeq" id="XP_035669262.1">
    <property type="nucleotide sequence ID" value="XM_035813369.1"/>
</dbReference>
<feature type="domain" description="OTU" evidence="3">
    <location>
        <begin position="128"/>
        <end position="251"/>
    </location>
</feature>
<protein>
    <submittedName>
        <fullName evidence="5">Deubiquitinase OTUD6B-like isoform X1</fullName>
    </submittedName>
</protein>